<protein>
    <recommendedName>
        <fullName evidence="3">N-acetyltransferase domain-containing protein</fullName>
    </recommendedName>
</protein>
<dbReference type="Gene3D" id="3.40.630.30">
    <property type="match status" value="1"/>
</dbReference>
<dbReference type="InterPro" id="IPR016181">
    <property type="entry name" value="Acyl_CoA_acyltransferase"/>
</dbReference>
<reference evidence="1" key="2">
    <citation type="submission" date="2023-06" db="EMBL/GenBank/DDBJ databases">
        <authorList>
            <consortium name="Lawrence Berkeley National Laboratory"/>
            <person name="Haridas S."/>
            <person name="Hensen N."/>
            <person name="Bonometti L."/>
            <person name="Westerberg I."/>
            <person name="Brannstrom I.O."/>
            <person name="Guillou S."/>
            <person name="Cros-Aarteil S."/>
            <person name="Calhoun S."/>
            <person name="Kuo A."/>
            <person name="Mondo S."/>
            <person name="Pangilinan J."/>
            <person name="Riley R."/>
            <person name="Labutti K."/>
            <person name="Andreopoulos B."/>
            <person name="Lipzen A."/>
            <person name="Chen C."/>
            <person name="Yanf M."/>
            <person name="Daum C."/>
            <person name="Ng V."/>
            <person name="Clum A."/>
            <person name="Steindorff A."/>
            <person name="Ohm R."/>
            <person name="Martin F."/>
            <person name="Silar P."/>
            <person name="Natvig D."/>
            <person name="Lalanne C."/>
            <person name="Gautier V."/>
            <person name="Ament-Velasquez S.L."/>
            <person name="Kruys A."/>
            <person name="Hutchinson M.I."/>
            <person name="Powell A.J."/>
            <person name="Barry K."/>
            <person name="Miller A.N."/>
            <person name="Grigoriev I.V."/>
            <person name="Debuchy R."/>
            <person name="Gladieux P."/>
            <person name="Thoren M.H."/>
            <person name="Johannesson H."/>
        </authorList>
    </citation>
    <scope>NUCLEOTIDE SEQUENCE</scope>
    <source>
        <strain evidence="1">CBS 958.72</strain>
    </source>
</reference>
<organism evidence="1 2">
    <name type="scientific">Lasiosphaeria ovina</name>
    <dbReference type="NCBI Taxonomy" id="92902"/>
    <lineage>
        <taxon>Eukaryota</taxon>
        <taxon>Fungi</taxon>
        <taxon>Dikarya</taxon>
        <taxon>Ascomycota</taxon>
        <taxon>Pezizomycotina</taxon>
        <taxon>Sordariomycetes</taxon>
        <taxon>Sordariomycetidae</taxon>
        <taxon>Sordariales</taxon>
        <taxon>Lasiosphaeriaceae</taxon>
        <taxon>Lasiosphaeria</taxon>
    </lineage>
</organism>
<evidence type="ECO:0000313" key="2">
    <source>
        <dbReference type="Proteomes" id="UP001287356"/>
    </source>
</evidence>
<evidence type="ECO:0000313" key="1">
    <source>
        <dbReference type="EMBL" id="KAK3366673.1"/>
    </source>
</evidence>
<evidence type="ECO:0008006" key="3">
    <source>
        <dbReference type="Google" id="ProtNLM"/>
    </source>
</evidence>
<sequence length="192" mass="21171">MMPVDSVSADTVPEYTIPEDTVPVDTVSLDSVKCLGLEGLGIPSWIHSPRERPRERERCLGCRRMYRLILIAAHRNSPYPNVPEYDYKDLDRKRSKAFEGVAVEAGKRYYDGISEMERIVAHPAYWRRGYGSAIAKWGVELADIDGVDQGVIATGMGADLMEGDERNPEGVTFAALKHTAKAKGSGVGCNVI</sequence>
<keyword evidence="2" id="KW-1185">Reference proteome</keyword>
<accession>A0AAE0N1H7</accession>
<dbReference type="SUPFAM" id="SSF55729">
    <property type="entry name" value="Acyl-CoA N-acyltransferases (Nat)"/>
    <property type="match status" value="1"/>
</dbReference>
<comment type="caution">
    <text evidence="1">The sequence shown here is derived from an EMBL/GenBank/DDBJ whole genome shotgun (WGS) entry which is preliminary data.</text>
</comment>
<proteinExistence type="predicted"/>
<reference evidence="1" key="1">
    <citation type="journal article" date="2023" name="Mol. Phylogenet. Evol.">
        <title>Genome-scale phylogeny and comparative genomics of the fungal order Sordariales.</title>
        <authorList>
            <person name="Hensen N."/>
            <person name="Bonometti L."/>
            <person name="Westerberg I."/>
            <person name="Brannstrom I.O."/>
            <person name="Guillou S."/>
            <person name="Cros-Aarteil S."/>
            <person name="Calhoun S."/>
            <person name="Haridas S."/>
            <person name="Kuo A."/>
            <person name="Mondo S."/>
            <person name="Pangilinan J."/>
            <person name="Riley R."/>
            <person name="LaButti K."/>
            <person name="Andreopoulos B."/>
            <person name="Lipzen A."/>
            <person name="Chen C."/>
            <person name="Yan M."/>
            <person name="Daum C."/>
            <person name="Ng V."/>
            <person name="Clum A."/>
            <person name="Steindorff A."/>
            <person name="Ohm R.A."/>
            <person name="Martin F."/>
            <person name="Silar P."/>
            <person name="Natvig D.O."/>
            <person name="Lalanne C."/>
            <person name="Gautier V."/>
            <person name="Ament-Velasquez S.L."/>
            <person name="Kruys A."/>
            <person name="Hutchinson M.I."/>
            <person name="Powell A.J."/>
            <person name="Barry K."/>
            <person name="Miller A.N."/>
            <person name="Grigoriev I.V."/>
            <person name="Debuchy R."/>
            <person name="Gladieux P."/>
            <person name="Hiltunen Thoren M."/>
            <person name="Johannesson H."/>
        </authorList>
    </citation>
    <scope>NUCLEOTIDE SEQUENCE</scope>
    <source>
        <strain evidence="1">CBS 958.72</strain>
    </source>
</reference>
<dbReference type="EMBL" id="JAULSN010000007">
    <property type="protein sequence ID" value="KAK3366673.1"/>
    <property type="molecule type" value="Genomic_DNA"/>
</dbReference>
<dbReference type="AlphaFoldDB" id="A0AAE0N1H7"/>
<dbReference type="Proteomes" id="UP001287356">
    <property type="component" value="Unassembled WGS sequence"/>
</dbReference>
<name>A0AAE0N1H7_9PEZI</name>
<gene>
    <name evidence="1" type="ORF">B0T24DRAFT_596584</name>
</gene>